<organism evidence="2 3">
    <name type="scientific">Caldalkalibacillus uzonensis</name>
    <dbReference type="NCBI Taxonomy" id="353224"/>
    <lineage>
        <taxon>Bacteria</taxon>
        <taxon>Bacillati</taxon>
        <taxon>Bacillota</taxon>
        <taxon>Bacilli</taxon>
        <taxon>Bacillales</taxon>
        <taxon>Bacillaceae</taxon>
        <taxon>Caldalkalibacillus</taxon>
    </lineage>
</organism>
<feature type="transmembrane region" description="Helical" evidence="1">
    <location>
        <begin position="6"/>
        <end position="25"/>
    </location>
</feature>
<keyword evidence="1" id="KW-0812">Transmembrane</keyword>
<keyword evidence="1" id="KW-0472">Membrane</keyword>
<evidence type="ECO:0000313" key="2">
    <source>
        <dbReference type="EMBL" id="MDQ0341130.1"/>
    </source>
</evidence>
<feature type="transmembrane region" description="Helical" evidence="1">
    <location>
        <begin position="37"/>
        <end position="55"/>
    </location>
</feature>
<keyword evidence="1" id="KW-1133">Transmembrane helix</keyword>
<name>A0ABU0CYA5_9BACI</name>
<evidence type="ECO:0000256" key="1">
    <source>
        <dbReference type="SAM" id="Phobius"/>
    </source>
</evidence>
<keyword evidence="3" id="KW-1185">Reference proteome</keyword>
<accession>A0ABU0CYA5</accession>
<sequence length="60" mass="6891">MRLVIEALLLLGGLVLIMLAFRFIFYPRLSRKLYKRAISVIAYAGYCAVFAYVIYRLSNG</sequence>
<proteinExistence type="predicted"/>
<comment type="caution">
    <text evidence="2">The sequence shown here is derived from an EMBL/GenBank/DDBJ whole genome shotgun (WGS) entry which is preliminary data.</text>
</comment>
<gene>
    <name evidence="2" type="ORF">J2S00_003974</name>
</gene>
<dbReference type="EMBL" id="JAUSUQ010000034">
    <property type="protein sequence ID" value="MDQ0341130.1"/>
    <property type="molecule type" value="Genomic_DNA"/>
</dbReference>
<reference evidence="2 3" key="1">
    <citation type="submission" date="2023-07" db="EMBL/GenBank/DDBJ databases">
        <title>Genomic Encyclopedia of Type Strains, Phase IV (KMG-IV): sequencing the most valuable type-strain genomes for metagenomic binning, comparative biology and taxonomic classification.</title>
        <authorList>
            <person name="Goeker M."/>
        </authorList>
    </citation>
    <scope>NUCLEOTIDE SEQUENCE [LARGE SCALE GENOMIC DNA]</scope>
    <source>
        <strain evidence="2 3">DSM 17740</strain>
    </source>
</reference>
<evidence type="ECO:0000313" key="3">
    <source>
        <dbReference type="Proteomes" id="UP001232445"/>
    </source>
</evidence>
<protein>
    <submittedName>
        <fullName evidence="2">Uncharacterized protein</fullName>
    </submittedName>
</protein>
<dbReference type="Proteomes" id="UP001232445">
    <property type="component" value="Unassembled WGS sequence"/>
</dbReference>